<name>W9X373_9EURO</name>
<proteinExistence type="predicted"/>
<dbReference type="OrthoDB" id="26149at2759"/>
<keyword evidence="2" id="KW-1185">Reference proteome</keyword>
<dbReference type="GeneID" id="19186346"/>
<dbReference type="SUPFAM" id="SSF48371">
    <property type="entry name" value="ARM repeat"/>
    <property type="match status" value="1"/>
</dbReference>
<dbReference type="AlphaFoldDB" id="W9X373"/>
<dbReference type="Gene3D" id="1.25.10.10">
    <property type="entry name" value="Leucine-rich Repeat Variant"/>
    <property type="match status" value="1"/>
</dbReference>
<organism evidence="1 2">
    <name type="scientific">Cladophialophora psammophila CBS 110553</name>
    <dbReference type="NCBI Taxonomy" id="1182543"/>
    <lineage>
        <taxon>Eukaryota</taxon>
        <taxon>Fungi</taxon>
        <taxon>Dikarya</taxon>
        <taxon>Ascomycota</taxon>
        <taxon>Pezizomycotina</taxon>
        <taxon>Eurotiomycetes</taxon>
        <taxon>Chaetothyriomycetidae</taxon>
        <taxon>Chaetothyriales</taxon>
        <taxon>Herpotrichiellaceae</taxon>
        <taxon>Cladophialophora</taxon>
    </lineage>
</organism>
<accession>W9X373</accession>
<dbReference type="InterPro" id="IPR016024">
    <property type="entry name" value="ARM-type_fold"/>
</dbReference>
<evidence type="ECO:0000313" key="2">
    <source>
        <dbReference type="Proteomes" id="UP000019471"/>
    </source>
</evidence>
<evidence type="ECO:0000313" key="1">
    <source>
        <dbReference type="EMBL" id="EXJ74917.1"/>
    </source>
</evidence>
<dbReference type="EMBL" id="AMGX01000002">
    <property type="protein sequence ID" value="EXJ74917.1"/>
    <property type="molecule type" value="Genomic_DNA"/>
</dbReference>
<dbReference type="PANTHER" id="PTHR10957">
    <property type="entry name" value="RAP1 GTPASE-GDP DISSOCIATION STIMULATOR 1"/>
    <property type="match status" value="1"/>
</dbReference>
<reference evidence="1 2" key="1">
    <citation type="submission" date="2013-03" db="EMBL/GenBank/DDBJ databases">
        <title>The Genome Sequence of Cladophialophora psammophila CBS 110553.</title>
        <authorList>
            <consortium name="The Broad Institute Genomics Platform"/>
            <person name="Cuomo C."/>
            <person name="de Hoog S."/>
            <person name="Gorbushina A."/>
            <person name="Walker B."/>
            <person name="Young S.K."/>
            <person name="Zeng Q."/>
            <person name="Gargeya S."/>
            <person name="Fitzgerald M."/>
            <person name="Haas B."/>
            <person name="Abouelleil A."/>
            <person name="Allen A.W."/>
            <person name="Alvarado L."/>
            <person name="Arachchi H.M."/>
            <person name="Berlin A.M."/>
            <person name="Chapman S.B."/>
            <person name="Gainer-Dewar J."/>
            <person name="Goldberg J."/>
            <person name="Griggs A."/>
            <person name="Gujja S."/>
            <person name="Hansen M."/>
            <person name="Howarth C."/>
            <person name="Imamovic A."/>
            <person name="Ireland A."/>
            <person name="Larimer J."/>
            <person name="McCowan C."/>
            <person name="Murphy C."/>
            <person name="Pearson M."/>
            <person name="Poon T.W."/>
            <person name="Priest M."/>
            <person name="Roberts A."/>
            <person name="Saif S."/>
            <person name="Shea T."/>
            <person name="Sisk P."/>
            <person name="Sykes S."/>
            <person name="Wortman J."/>
            <person name="Nusbaum C."/>
            <person name="Birren B."/>
        </authorList>
    </citation>
    <scope>NUCLEOTIDE SEQUENCE [LARGE SCALE GENOMIC DNA]</scope>
    <source>
        <strain evidence="1 2">CBS 110553</strain>
    </source>
</reference>
<sequence length="820" mass="90194">MAILPLGEACFRLADMLEQHWSNDQGLNRKHSALISALRSSSDLQDEKCGVLTLMPALVSHVDEVIQKGQPEEFKTAVLCTLADSTREGPSWRLLFGLEAKPNSAVNDNEIRRACPPDCILEIARRIVSGKTQASTSEQVRSALRIIANCCADNNVNRNVIIQRDGIEAMLEMARQRRECDLVIPTLYNVCVDYDEPARNAAGEPWVSLQEKTAEGANADSGPAANAAEQRLGTFWFPAERSTSFEILLETKDYRDCPVATVADLVEMASRVALYGTQNFVHKVGGHRLDESVEINTTADVVHSLLTYGIELAKEDIDCRVSICQAILNFLSQPDTHHIVGGDLRMIWNLIHLPYTMNGLEFEIEADEDEHALASYRKEILKTIYRVSATGAYEKISGSQSPLLRNCFDTLEVDRPHDFLASICVLLANSVVSKERAQQLIQSSPRNVANFLSDLITKTSDSGVLLPAISLATRLSLCPEGQDALHKTNMILAISVLLTSPSSHVDTSKLEMQWDTISLVRLMIKGRVEYIRDLAFNSEASSHSNIMSVMISIFETTSQTEIKTEIGRLSIEILRTLLSSTRQSTQSVIAVEQDEAGRMDHKKAESIFQSIIPPQTRLSPTTTSPPNLVSRTTIADTISCILTQSISQSSNPQQRSSHQSHLLQAEAEAWFGLALLSTFPSTHSSIKAALARHDFHLLKRLREIAATKDTTALDPVGPHNPANRNDGNNIEEEVAGIENAPGTAKTTTEKLDPRYENIKVLVARLVRPQQSQPQLQLQSLCLDSESPSPTTAQAGIEADKQVQAGLEAAAAEMGLDWVLV</sequence>
<protein>
    <submittedName>
        <fullName evidence="1">Uncharacterized protein</fullName>
    </submittedName>
</protein>
<dbReference type="InterPro" id="IPR011989">
    <property type="entry name" value="ARM-like"/>
</dbReference>
<dbReference type="Proteomes" id="UP000019471">
    <property type="component" value="Unassembled WGS sequence"/>
</dbReference>
<dbReference type="RefSeq" id="XP_007740419.1">
    <property type="nucleotide sequence ID" value="XM_007742229.1"/>
</dbReference>
<dbReference type="HOGENOM" id="CLU_355661_0_0_1"/>
<gene>
    <name evidence="1" type="ORF">A1O5_01613</name>
</gene>
<dbReference type="GO" id="GO:0005085">
    <property type="term" value="F:guanyl-nucleotide exchange factor activity"/>
    <property type="evidence" value="ECO:0007669"/>
    <property type="project" value="InterPro"/>
</dbReference>
<dbReference type="InterPro" id="IPR040144">
    <property type="entry name" value="RAP1GDS1"/>
</dbReference>
<comment type="caution">
    <text evidence="1">The sequence shown here is derived from an EMBL/GenBank/DDBJ whole genome shotgun (WGS) entry which is preliminary data.</text>
</comment>
<dbReference type="STRING" id="1182543.W9X373"/>